<keyword evidence="2 4" id="KW-0328">Glycosyltransferase</keyword>
<accession>A0A6J4S227</accession>
<dbReference type="InterPro" id="IPR035595">
    <property type="entry name" value="UDP_glycos_trans_CS"/>
</dbReference>
<evidence type="ECO:0000256" key="4">
    <source>
        <dbReference type="RuleBase" id="RU003718"/>
    </source>
</evidence>
<dbReference type="EMBL" id="CADCVQ010000055">
    <property type="protein sequence ID" value="CAA9487637.1"/>
    <property type="molecule type" value="Genomic_DNA"/>
</dbReference>
<keyword evidence="3 4" id="KW-0808">Transferase</keyword>
<evidence type="ECO:0000256" key="2">
    <source>
        <dbReference type="ARBA" id="ARBA00022676"/>
    </source>
</evidence>
<organism evidence="6">
    <name type="scientific">uncultured Solirubrobacteraceae bacterium</name>
    <dbReference type="NCBI Taxonomy" id="1162706"/>
    <lineage>
        <taxon>Bacteria</taxon>
        <taxon>Bacillati</taxon>
        <taxon>Actinomycetota</taxon>
        <taxon>Thermoleophilia</taxon>
        <taxon>Solirubrobacterales</taxon>
        <taxon>Solirubrobacteraceae</taxon>
        <taxon>environmental samples</taxon>
    </lineage>
</organism>
<dbReference type="Pfam" id="PF00201">
    <property type="entry name" value="UDPGT"/>
    <property type="match status" value="1"/>
</dbReference>
<evidence type="ECO:0000256" key="1">
    <source>
        <dbReference type="ARBA" id="ARBA00006962"/>
    </source>
</evidence>
<dbReference type="Gene3D" id="3.40.50.2000">
    <property type="entry name" value="Glycogen Phosphorylase B"/>
    <property type="match status" value="2"/>
</dbReference>
<dbReference type="SUPFAM" id="SSF53756">
    <property type="entry name" value="UDP-Glycosyltransferase/glycogen phosphorylase"/>
    <property type="match status" value="1"/>
</dbReference>
<reference evidence="6" key="1">
    <citation type="submission" date="2020-02" db="EMBL/GenBank/DDBJ databases">
        <authorList>
            <person name="Meier V. D."/>
        </authorList>
    </citation>
    <scope>NUCLEOTIDE SEQUENCE</scope>
    <source>
        <strain evidence="6">AVDCRST_MAG67</strain>
    </source>
</reference>
<dbReference type="InterPro" id="IPR050426">
    <property type="entry name" value="Glycosyltransferase_28"/>
</dbReference>
<dbReference type="PANTHER" id="PTHR48050">
    <property type="entry name" value="STEROL 3-BETA-GLUCOSYLTRANSFERASE"/>
    <property type="match status" value="1"/>
</dbReference>
<dbReference type="InterPro" id="IPR048284">
    <property type="entry name" value="EryCIII-like_N"/>
</dbReference>
<proteinExistence type="inferred from homology"/>
<dbReference type="Pfam" id="PF21036">
    <property type="entry name" value="EryCIII-like_N"/>
    <property type="match status" value="1"/>
</dbReference>
<dbReference type="CDD" id="cd03784">
    <property type="entry name" value="GT1_Gtf-like"/>
    <property type="match status" value="1"/>
</dbReference>
<dbReference type="PROSITE" id="PS00375">
    <property type="entry name" value="UDPGT"/>
    <property type="match status" value="1"/>
</dbReference>
<evidence type="ECO:0000256" key="3">
    <source>
        <dbReference type="ARBA" id="ARBA00022679"/>
    </source>
</evidence>
<comment type="similarity">
    <text evidence="4">Belongs to the UDP-glycosyltransferase family.</text>
</comment>
<dbReference type="InterPro" id="IPR002213">
    <property type="entry name" value="UDP_glucos_trans"/>
</dbReference>
<dbReference type="GO" id="GO:0017000">
    <property type="term" value="P:antibiotic biosynthetic process"/>
    <property type="evidence" value="ECO:0007669"/>
    <property type="project" value="UniProtKB-ARBA"/>
</dbReference>
<sequence length="379" mass="39437">MFACTSGAGHFHPMVPFIDACRRDGHEVLVIGPPPLAETVQRAGYPWWVGAAPPEDELGQVWARVPGLSYDDAEQLVIGTIFATLNVRAMLPATRAAVREWRPDVIVREPAEFASAVVAEEASVPHAQVAIGLVATQQQMLSIASDAVETWSAGLTDAIAQTPSLTLFPASLEDPAVVGTGLTHRFRDPAADAPRAPLQDWWAGDDRPLVYVTFGSVTASVPTAAPIYDVAFAAVAELPARVLLTTGAGEPLAAPGPHVHVERWVPQADVLAHARVVVCHGGAGTTLGALAAGVPLVVTPLFADQPHNGRRVAAAGAALLVEPHEAGAIRSAVDPAELRAAIDTVLGDVGFERAAGDIAAEIRALPEADDALPVLAALT</sequence>
<feature type="domain" description="Erythromycin biosynthesis protein CIII-like N-terminal" evidence="5">
    <location>
        <begin position="20"/>
        <end position="139"/>
    </location>
</feature>
<evidence type="ECO:0000313" key="6">
    <source>
        <dbReference type="EMBL" id="CAA9487637.1"/>
    </source>
</evidence>
<comment type="similarity">
    <text evidence="1">Belongs to the glycosyltransferase 28 family.</text>
</comment>
<name>A0A6J4S227_9ACTN</name>
<evidence type="ECO:0000259" key="5">
    <source>
        <dbReference type="Pfam" id="PF21036"/>
    </source>
</evidence>
<gene>
    <name evidence="6" type="ORF">AVDCRST_MAG67-1149</name>
</gene>
<dbReference type="AlphaFoldDB" id="A0A6J4S227"/>
<dbReference type="GO" id="GO:0008194">
    <property type="term" value="F:UDP-glycosyltransferase activity"/>
    <property type="evidence" value="ECO:0007669"/>
    <property type="project" value="InterPro"/>
</dbReference>
<protein>
    <submittedName>
        <fullName evidence="6">Glycosyltransferase</fullName>
    </submittedName>
</protein>
<dbReference type="PANTHER" id="PTHR48050:SF13">
    <property type="entry name" value="STEROL 3-BETA-GLUCOSYLTRANSFERASE UGT80A2"/>
    <property type="match status" value="1"/>
</dbReference>